<reference evidence="3" key="3">
    <citation type="submission" date="2018-12" db="EMBL/GenBank/DDBJ databases">
        <title>G10K-VGP greater horseshoe bat female genome, primary haplotype.</title>
        <authorList>
            <person name="Teeling E."/>
            <person name="Myers G."/>
            <person name="Vernes S."/>
            <person name="Pippel M."/>
            <person name="Winkler S."/>
            <person name="Fedrigo O."/>
            <person name="Rhie A."/>
            <person name="Koren S."/>
            <person name="Phillippy A."/>
            <person name="Lewin H."/>
            <person name="Damas J."/>
            <person name="Howe K."/>
            <person name="Mountcastle J."/>
            <person name="Jarvis E.D."/>
        </authorList>
    </citation>
    <scope>NUCLEOTIDE SEQUENCE [LARGE SCALE GENOMIC DNA]</scope>
</reference>
<evidence type="ECO:0000313" key="3">
    <source>
        <dbReference type="Proteomes" id="UP000472240"/>
    </source>
</evidence>
<dbReference type="GeneTree" id="ENSGT00950000185081"/>
<feature type="compositionally biased region" description="Basic residues" evidence="1">
    <location>
        <begin position="1"/>
        <end position="10"/>
    </location>
</feature>
<proteinExistence type="predicted"/>
<dbReference type="Proteomes" id="UP000472240">
    <property type="component" value="Chromosome 21"/>
</dbReference>
<keyword evidence="3" id="KW-1185">Reference proteome</keyword>
<feature type="compositionally biased region" description="Pro residues" evidence="1">
    <location>
        <begin position="32"/>
        <end position="44"/>
    </location>
</feature>
<reference evidence="2" key="5">
    <citation type="submission" date="2025-09" db="UniProtKB">
        <authorList>
            <consortium name="Ensembl"/>
        </authorList>
    </citation>
    <scope>IDENTIFICATION</scope>
</reference>
<sequence length="169" mass="18139">MRTRRHRTPHSARPGYGCPEGGRRTSGQPCRLSPPPRRLPPPAQHPCRRRPRSLDGRPFRMQAGPPAAQGLCAGRIRASRVRDPAPLGGSPPQTASLRGQARSPEPPVPAGGLHCSSKASGTPWCGGSSPQRSWPLPPPTPGGRRAAQRAFRFSCAFGTLFFFSCPLQV</sequence>
<name>A0A671EDW2_RHIFE</name>
<reference evidence="2 3" key="2">
    <citation type="journal article" date="2018" name="Annu Rev Anim Biosci">
        <title>Bat Biology, Genomes, and the Bat1K Project: To Generate Chromosome-Level Genomes for All Living Bat Species.</title>
        <authorList>
            <person name="Teeling E.C."/>
            <person name="Vernes S.C."/>
            <person name="Davalos L.M."/>
            <person name="Ray D.A."/>
            <person name="Gilbert M.T.P."/>
            <person name="Myers E."/>
        </authorList>
    </citation>
    <scope>NUCLEOTIDE SEQUENCE</scope>
</reference>
<dbReference type="OMA" id="MHRCELD"/>
<feature type="region of interest" description="Disordered" evidence="1">
    <location>
        <begin position="1"/>
        <end position="145"/>
    </location>
</feature>
<reference evidence="2 3" key="1">
    <citation type="journal article" date="2015" name="Annu Rev Anim Biosci">
        <title>The Genome 10K Project: a way forward.</title>
        <authorList>
            <person name="Koepfli K.P."/>
            <person name="Paten B."/>
            <person name="O'Brien S.J."/>
            <person name="Koepfli K.P."/>
            <person name="Paten B."/>
            <person name="Antunes A."/>
            <person name="Belov K."/>
            <person name="Bustamante C."/>
            <person name="Castoe T.A."/>
            <person name="Clawson H."/>
            <person name="Crawford A.J."/>
            <person name="Diekhans M."/>
            <person name="Distel D."/>
            <person name="Durbin R."/>
            <person name="Earl D."/>
            <person name="Fujita M.K."/>
            <person name="Gamble T."/>
            <person name="Georges A."/>
            <person name="Gemmell N."/>
            <person name="Gilbert M.T."/>
            <person name="Graves J.M."/>
            <person name="Green R.E."/>
            <person name="Hickey G."/>
            <person name="Jarvis E.D."/>
            <person name="Johnson W."/>
            <person name="Komissarov A."/>
            <person name="Korf I."/>
            <person name="Kuhn R."/>
            <person name="Larkin D.M."/>
            <person name="Lewin H."/>
            <person name="Lopez J.V."/>
            <person name="Ma J."/>
            <person name="Marques-Bonet T."/>
            <person name="Miller W."/>
            <person name="Murphy R."/>
            <person name="Pevzner P."/>
            <person name="Shapiro B."/>
            <person name="Steiner C."/>
            <person name="Tamazian G."/>
            <person name="Venkatesh B."/>
            <person name="Wang J."/>
            <person name="Wayne R."/>
            <person name="Wiley E."/>
            <person name="Yang H."/>
            <person name="Zhang G."/>
            <person name="Haussler D."/>
            <person name="Ryder O."/>
            <person name="O'Brien S.J."/>
        </authorList>
    </citation>
    <scope>NUCLEOTIDE SEQUENCE</scope>
</reference>
<dbReference type="AlphaFoldDB" id="A0A671EDW2"/>
<accession>A0A671EDW2</accession>
<reference evidence="2" key="4">
    <citation type="submission" date="2025-08" db="UniProtKB">
        <authorList>
            <consortium name="Ensembl"/>
        </authorList>
    </citation>
    <scope>IDENTIFICATION</scope>
</reference>
<protein>
    <submittedName>
        <fullName evidence="2">Uncharacterized protein</fullName>
    </submittedName>
</protein>
<dbReference type="Ensembl" id="ENSRFET00010012517.1">
    <property type="protein sequence ID" value="ENSRFEP00010011434.1"/>
    <property type="gene ID" value="ENSRFEG00010007744.1"/>
</dbReference>
<dbReference type="InParanoid" id="A0A671EDW2"/>
<evidence type="ECO:0000256" key="1">
    <source>
        <dbReference type="SAM" id="MobiDB-lite"/>
    </source>
</evidence>
<organism evidence="2 3">
    <name type="scientific">Rhinolophus ferrumequinum</name>
    <name type="common">Greater horseshoe bat</name>
    <dbReference type="NCBI Taxonomy" id="59479"/>
    <lineage>
        <taxon>Eukaryota</taxon>
        <taxon>Metazoa</taxon>
        <taxon>Chordata</taxon>
        <taxon>Craniata</taxon>
        <taxon>Vertebrata</taxon>
        <taxon>Euteleostomi</taxon>
        <taxon>Mammalia</taxon>
        <taxon>Eutheria</taxon>
        <taxon>Laurasiatheria</taxon>
        <taxon>Chiroptera</taxon>
        <taxon>Yinpterochiroptera</taxon>
        <taxon>Rhinolophoidea</taxon>
        <taxon>Rhinolophidae</taxon>
        <taxon>Rhinolophinae</taxon>
        <taxon>Rhinolophus</taxon>
    </lineage>
</organism>
<evidence type="ECO:0000313" key="2">
    <source>
        <dbReference type="Ensembl" id="ENSRFEP00010011434.1"/>
    </source>
</evidence>